<dbReference type="GO" id="GO:0050660">
    <property type="term" value="F:flavin adenine dinucleotide binding"/>
    <property type="evidence" value="ECO:0007669"/>
    <property type="project" value="TreeGrafter"/>
</dbReference>
<sequence length="495" mass="53786">MPKGIEATTTGTALDLQDLEARIHRDLDYLNLPAKPWVLPLHDAPEPTYDVVVVGAGMIGLAATAALRLRGISSVICLDRAPEGAEGPWVTYGRMVTLRTAKSACGPALGIPSLTFRAWFEAQFGNAAWERLNKIPRAQWMDYLIWYRRVLDLPVRNGMDVTDITPQDDGLIRVTVRGESTPVLARRVILATGIDGLGAPSLPAVTNGISPRFCAHSADMIDFTALAGKRVGVVGAGASAMDNAASALEAGAAGVDLFVRREALPSVDKFTGISSDGLVMGYVGLPDAVKWEMMRLGLDAPVPPPRDSTRRVFRHKNARLHVNAPLLSVEETASALTVTTPHGETELDFLIFATGFSCDVTSRPELSSFASKISLWDDHYTPPAREESKSLGQSPYLAPDFSFVAREDRDKEPLSRIYCLCFASVLSHGKLTSGAPAMDEAVQRLVHGVAASFLRENSRDWLNIFREFDRPELLGDEWHPEQIVNGTSTKVKSNA</sequence>
<dbReference type="PANTHER" id="PTHR43539">
    <property type="entry name" value="FLAVIN-BINDING MONOOXYGENASE-LIKE PROTEIN (AFU_ORTHOLOGUE AFUA_4G09220)"/>
    <property type="match status" value="1"/>
</dbReference>
<evidence type="ECO:0000313" key="3">
    <source>
        <dbReference type="Proteomes" id="UP000077786"/>
    </source>
</evidence>
<dbReference type="OrthoDB" id="8671611at2"/>
<dbReference type="GO" id="GO:0004497">
    <property type="term" value="F:monooxygenase activity"/>
    <property type="evidence" value="ECO:0007669"/>
    <property type="project" value="TreeGrafter"/>
</dbReference>
<dbReference type="Pfam" id="PF13738">
    <property type="entry name" value="Pyr_redox_3"/>
    <property type="match status" value="1"/>
</dbReference>
<dbReference type="EMBL" id="LUTU01000017">
    <property type="protein sequence ID" value="OAJ66319.1"/>
    <property type="molecule type" value="Genomic_DNA"/>
</dbReference>
<dbReference type="InterPro" id="IPR036188">
    <property type="entry name" value="FAD/NAD-bd_sf"/>
</dbReference>
<proteinExistence type="predicted"/>
<accession>A0A1B6VGG5</accession>
<dbReference type="SUPFAM" id="SSF51905">
    <property type="entry name" value="FAD/NAD(P)-binding domain"/>
    <property type="match status" value="2"/>
</dbReference>
<name>A0A1B6VGG5_9PROT</name>
<gene>
    <name evidence="2" type="ORF">A0123_02996</name>
</gene>
<evidence type="ECO:0000313" key="2">
    <source>
        <dbReference type="EMBL" id="OAJ66319.1"/>
    </source>
</evidence>
<protein>
    <submittedName>
        <fullName evidence="2">Oxidoreductase</fullName>
    </submittedName>
</protein>
<dbReference type="AlphaFoldDB" id="A0A1B6VGG5"/>
<dbReference type="Gene3D" id="3.50.50.60">
    <property type="entry name" value="FAD/NAD(P)-binding domain"/>
    <property type="match status" value="1"/>
</dbReference>
<dbReference type="RefSeq" id="WP_064275432.1">
    <property type="nucleotide sequence ID" value="NZ_LUTU01000017.1"/>
</dbReference>
<dbReference type="PANTHER" id="PTHR43539:SF91">
    <property type="entry name" value="FAD-DEPENDENT URATE HYDROXYLASE"/>
    <property type="match status" value="1"/>
</dbReference>
<dbReference type="Proteomes" id="UP000077786">
    <property type="component" value="Unassembled WGS sequence"/>
</dbReference>
<keyword evidence="1" id="KW-0560">Oxidoreductase</keyword>
<evidence type="ECO:0000256" key="1">
    <source>
        <dbReference type="ARBA" id="ARBA00023002"/>
    </source>
</evidence>
<organism evidence="2 3">
    <name type="scientific">Gluconobacter cerinus</name>
    <dbReference type="NCBI Taxonomy" id="38307"/>
    <lineage>
        <taxon>Bacteria</taxon>
        <taxon>Pseudomonadati</taxon>
        <taxon>Pseudomonadota</taxon>
        <taxon>Alphaproteobacteria</taxon>
        <taxon>Acetobacterales</taxon>
        <taxon>Acetobacteraceae</taxon>
        <taxon>Gluconobacter</taxon>
    </lineage>
</organism>
<dbReference type="InterPro" id="IPR050982">
    <property type="entry name" value="Auxin_biosynth/cation_transpt"/>
</dbReference>
<comment type="caution">
    <text evidence="2">The sequence shown here is derived from an EMBL/GenBank/DDBJ whole genome shotgun (WGS) entry which is preliminary data.</text>
</comment>
<dbReference type="PATRIC" id="fig|38307.3.peg.3136"/>
<dbReference type="PRINTS" id="PR00411">
    <property type="entry name" value="PNDRDTASEI"/>
</dbReference>
<reference evidence="2 3" key="1">
    <citation type="submission" date="2016-03" db="EMBL/GenBank/DDBJ databases">
        <title>Draft genome sequence of Gluconobacter cerinus strain CECT 9110.</title>
        <authorList>
            <person name="Sainz F."/>
            <person name="Mas A."/>
            <person name="Torija M.J."/>
        </authorList>
    </citation>
    <scope>NUCLEOTIDE SEQUENCE [LARGE SCALE GENOMIC DNA]</scope>
    <source>
        <strain evidence="2 3">CECT 9110</strain>
    </source>
</reference>